<keyword evidence="3" id="KW-1185">Reference proteome</keyword>
<dbReference type="EMBL" id="CAICTM010000244">
    <property type="protein sequence ID" value="CAB9505846.1"/>
    <property type="molecule type" value="Genomic_DNA"/>
</dbReference>
<dbReference type="Proteomes" id="UP001153069">
    <property type="component" value="Unassembled WGS sequence"/>
</dbReference>
<evidence type="ECO:0000256" key="1">
    <source>
        <dbReference type="SAM" id="SignalP"/>
    </source>
</evidence>
<keyword evidence="1" id="KW-0732">Signal</keyword>
<gene>
    <name evidence="2" type="ORF">SEMRO_245_G097570.1</name>
</gene>
<proteinExistence type="predicted"/>
<dbReference type="OrthoDB" id="37242at2759"/>
<protein>
    <submittedName>
        <fullName evidence="2">Uncharacterized protein</fullName>
    </submittedName>
</protein>
<evidence type="ECO:0000313" key="2">
    <source>
        <dbReference type="EMBL" id="CAB9505846.1"/>
    </source>
</evidence>
<feature type="chain" id="PRO_5040402336" evidence="1">
    <location>
        <begin position="20"/>
        <end position="236"/>
    </location>
</feature>
<sequence length="236" mass="26239">MRSTFVLTLIITLLGVSQGQRFLRNTGQARAQVQAEMELDGVDLGGMSREMFLMKDKNWELLPPDLEGVSGSMKRHILKYFKDPVKLSLQKKTGKYGRRAIAKTEAGQKLRAYWRESPPGTIERFKPSELLDVPYDDAVRSRLSMVEFEVQLPPRPKSKKLPSVVYSVAIESGSMNPKCIVPRGAGRIRVYPEGRSGKPIDAGPGNFGLSIRSGLVDPGWARGRPAFRKGRPTGLI</sequence>
<comment type="caution">
    <text evidence="2">The sequence shown here is derived from an EMBL/GenBank/DDBJ whole genome shotgun (WGS) entry which is preliminary data.</text>
</comment>
<organism evidence="2 3">
    <name type="scientific">Seminavis robusta</name>
    <dbReference type="NCBI Taxonomy" id="568900"/>
    <lineage>
        <taxon>Eukaryota</taxon>
        <taxon>Sar</taxon>
        <taxon>Stramenopiles</taxon>
        <taxon>Ochrophyta</taxon>
        <taxon>Bacillariophyta</taxon>
        <taxon>Bacillariophyceae</taxon>
        <taxon>Bacillariophycidae</taxon>
        <taxon>Naviculales</taxon>
        <taxon>Naviculaceae</taxon>
        <taxon>Seminavis</taxon>
    </lineage>
</organism>
<dbReference type="AlphaFoldDB" id="A0A9N8DS93"/>
<accession>A0A9N8DS93</accession>
<feature type="signal peptide" evidence="1">
    <location>
        <begin position="1"/>
        <end position="19"/>
    </location>
</feature>
<evidence type="ECO:0000313" key="3">
    <source>
        <dbReference type="Proteomes" id="UP001153069"/>
    </source>
</evidence>
<name>A0A9N8DS93_9STRA</name>
<reference evidence="2" key="1">
    <citation type="submission" date="2020-06" db="EMBL/GenBank/DDBJ databases">
        <authorList>
            <consortium name="Plant Systems Biology data submission"/>
        </authorList>
    </citation>
    <scope>NUCLEOTIDE SEQUENCE</scope>
    <source>
        <strain evidence="2">D6</strain>
    </source>
</reference>